<gene>
    <name evidence="9" type="primary">lnt</name>
    <name evidence="11" type="ORF">EDC28_105292</name>
</gene>
<dbReference type="EMBL" id="RJUL01000005">
    <property type="protein sequence ID" value="ROQ25978.1"/>
    <property type="molecule type" value="Genomic_DNA"/>
</dbReference>
<feature type="transmembrane region" description="Helical" evidence="9">
    <location>
        <begin position="468"/>
        <end position="487"/>
    </location>
</feature>
<dbReference type="EC" id="2.3.1.269" evidence="9"/>
<evidence type="ECO:0000256" key="2">
    <source>
        <dbReference type="ARBA" id="ARBA00010065"/>
    </source>
</evidence>
<comment type="similarity">
    <text evidence="2 9">Belongs to the CN hydrolase family. Apolipoprotein N-acyltransferase subfamily.</text>
</comment>
<feature type="transmembrane region" description="Helical" evidence="9">
    <location>
        <begin position="53"/>
        <end position="77"/>
    </location>
</feature>
<keyword evidence="3 9" id="KW-1003">Cell membrane</keyword>
<keyword evidence="6 9" id="KW-1133">Transmembrane helix</keyword>
<feature type="transmembrane region" description="Helical" evidence="9">
    <location>
        <begin position="12"/>
        <end position="41"/>
    </location>
</feature>
<keyword evidence="4 9" id="KW-0808">Transferase</keyword>
<dbReference type="InterPro" id="IPR004563">
    <property type="entry name" value="Apolipo_AcylTrfase"/>
</dbReference>
<dbReference type="InterPro" id="IPR036526">
    <property type="entry name" value="C-N_Hydrolase_sf"/>
</dbReference>
<keyword evidence="7 9" id="KW-0472">Membrane</keyword>
<name>A0A3N1PDR0_9GAMM</name>
<dbReference type="InterPro" id="IPR003010">
    <property type="entry name" value="C-N_Hydrolase"/>
</dbReference>
<evidence type="ECO:0000256" key="4">
    <source>
        <dbReference type="ARBA" id="ARBA00022679"/>
    </source>
</evidence>
<dbReference type="SUPFAM" id="SSF56317">
    <property type="entry name" value="Carbon-nitrogen hydrolase"/>
    <property type="match status" value="1"/>
</dbReference>
<keyword evidence="5 9" id="KW-0812">Transmembrane</keyword>
<dbReference type="UniPathway" id="UPA00666"/>
<comment type="pathway">
    <text evidence="9">Protein modification; lipoprotein biosynthesis (N-acyl transfer).</text>
</comment>
<evidence type="ECO:0000256" key="6">
    <source>
        <dbReference type="ARBA" id="ARBA00022989"/>
    </source>
</evidence>
<dbReference type="GO" id="GO:0016410">
    <property type="term" value="F:N-acyltransferase activity"/>
    <property type="evidence" value="ECO:0007669"/>
    <property type="project" value="UniProtKB-UniRule"/>
</dbReference>
<dbReference type="AlphaFoldDB" id="A0A3N1PDR0"/>
<comment type="caution">
    <text evidence="11">The sequence shown here is derived from an EMBL/GenBank/DDBJ whole genome shotgun (WGS) entry which is preliminary data.</text>
</comment>
<keyword evidence="12" id="KW-1185">Reference proteome</keyword>
<organism evidence="11 12">
    <name type="scientific">Gallaecimonas pentaromativorans</name>
    <dbReference type="NCBI Taxonomy" id="584787"/>
    <lineage>
        <taxon>Bacteria</taxon>
        <taxon>Pseudomonadati</taxon>
        <taxon>Pseudomonadota</taxon>
        <taxon>Gammaproteobacteria</taxon>
        <taxon>Enterobacterales</taxon>
        <taxon>Gallaecimonadaceae</taxon>
        <taxon>Gallaecimonas</taxon>
    </lineage>
</organism>
<dbReference type="Pfam" id="PF00795">
    <property type="entry name" value="CN_hydrolase"/>
    <property type="match status" value="1"/>
</dbReference>
<dbReference type="RefSeq" id="WP_123421667.1">
    <property type="nucleotide sequence ID" value="NZ_JBLXEP010000014.1"/>
</dbReference>
<feature type="transmembrane region" description="Helical" evidence="9">
    <location>
        <begin position="158"/>
        <end position="180"/>
    </location>
</feature>
<comment type="catalytic activity">
    <reaction evidence="9">
        <text>N-terminal S-1,2-diacyl-sn-glyceryl-L-cysteinyl-[lipoprotein] + a glycerophospholipid = N-acyl-S-1,2-diacyl-sn-glyceryl-L-cysteinyl-[lipoprotein] + a 2-acyl-sn-glycero-3-phospholipid + H(+)</text>
        <dbReference type="Rhea" id="RHEA:48228"/>
        <dbReference type="Rhea" id="RHEA-COMP:14681"/>
        <dbReference type="Rhea" id="RHEA-COMP:14684"/>
        <dbReference type="ChEBI" id="CHEBI:15378"/>
        <dbReference type="ChEBI" id="CHEBI:136912"/>
        <dbReference type="ChEBI" id="CHEBI:140656"/>
        <dbReference type="ChEBI" id="CHEBI:140657"/>
        <dbReference type="ChEBI" id="CHEBI:140660"/>
        <dbReference type="EC" id="2.3.1.269"/>
    </reaction>
</comment>
<evidence type="ECO:0000256" key="8">
    <source>
        <dbReference type="ARBA" id="ARBA00023315"/>
    </source>
</evidence>
<evidence type="ECO:0000256" key="3">
    <source>
        <dbReference type="ARBA" id="ARBA00022475"/>
    </source>
</evidence>
<dbReference type="NCBIfam" id="TIGR00546">
    <property type="entry name" value="lnt"/>
    <property type="match status" value="1"/>
</dbReference>
<feature type="transmembrane region" description="Helical" evidence="9">
    <location>
        <begin position="83"/>
        <end position="107"/>
    </location>
</feature>
<feature type="domain" description="CN hydrolase" evidence="10">
    <location>
        <begin position="218"/>
        <end position="461"/>
    </location>
</feature>
<dbReference type="PANTHER" id="PTHR38686:SF1">
    <property type="entry name" value="APOLIPOPROTEIN N-ACYLTRANSFERASE"/>
    <property type="match status" value="1"/>
</dbReference>
<keyword evidence="11" id="KW-0449">Lipoprotein</keyword>
<evidence type="ECO:0000313" key="12">
    <source>
        <dbReference type="Proteomes" id="UP000268033"/>
    </source>
</evidence>
<accession>A0A3N1PDR0</accession>
<evidence type="ECO:0000256" key="7">
    <source>
        <dbReference type="ARBA" id="ARBA00023136"/>
    </source>
</evidence>
<dbReference type="GO" id="GO:0005886">
    <property type="term" value="C:plasma membrane"/>
    <property type="evidence" value="ECO:0007669"/>
    <property type="project" value="UniProtKB-SubCell"/>
</dbReference>
<proteinExistence type="inferred from homology"/>
<dbReference type="CDD" id="cd07571">
    <property type="entry name" value="ALP_N-acyl_transferase"/>
    <property type="match status" value="1"/>
</dbReference>
<evidence type="ECO:0000256" key="9">
    <source>
        <dbReference type="HAMAP-Rule" id="MF_01148"/>
    </source>
</evidence>
<protein>
    <recommendedName>
        <fullName evidence="9">Apolipoprotein N-acyltransferase</fullName>
        <shortName evidence="9">ALP N-acyltransferase</shortName>
        <ecNumber evidence="9">2.3.1.269</ecNumber>
    </recommendedName>
</protein>
<evidence type="ECO:0000259" key="10">
    <source>
        <dbReference type="PROSITE" id="PS50263"/>
    </source>
</evidence>
<reference evidence="11 12" key="1">
    <citation type="submission" date="2018-11" db="EMBL/GenBank/DDBJ databases">
        <title>Genomic Encyclopedia of Type Strains, Phase IV (KMG-IV): sequencing the most valuable type-strain genomes for metagenomic binning, comparative biology and taxonomic classification.</title>
        <authorList>
            <person name="Goeker M."/>
        </authorList>
    </citation>
    <scope>NUCLEOTIDE SEQUENCE [LARGE SCALE GENOMIC DNA]</scope>
    <source>
        <strain evidence="11 12">DSM 21945</strain>
    </source>
</reference>
<evidence type="ECO:0000256" key="1">
    <source>
        <dbReference type="ARBA" id="ARBA00004651"/>
    </source>
</evidence>
<dbReference type="HAMAP" id="MF_01148">
    <property type="entry name" value="Lnt"/>
    <property type="match status" value="1"/>
</dbReference>
<feature type="transmembrane region" description="Helical" evidence="9">
    <location>
        <begin position="119"/>
        <end position="138"/>
    </location>
</feature>
<dbReference type="Gene3D" id="3.60.110.10">
    <property type="entry name" value="Carbon-nitrogen hydrolase"/>
    <property type="match status" value="1"/>
</dbReference>
<dbReference type="GO" id="GO:0042158">
    <property type="term" value="P:lipoprotein biosynthetic process"/>
    <property type="evidence" value="ECO:0007669"/>
    <property type="project" value="UniProtKB-UniRule"/>
</dbReference>
<dbReference type="STRING" id="584787.GCA_001247655_01588"/>
<dbReference type="PANTHER" id="PTHR38686">
    <property type="entry name" value="APOLIPOPROTEIN N-ACYLTRANSFERASE"/>
    <property type="match status" value="1"/>
</dbReference>
<dbReference type="PROSITE" id="PS50263">
    <property type="entry name" value="CN_HYDROLASE"/>
    <property type="match status" value="1"/>
</dbReference>
<dbReference type="Pfam" id="PF20154">
    <property type="entry name" value="LNT_N"/>
    <property type="match status" value="1"/>
</dbReference>
<keyword evidence="8 9" id="KW-0012">Acyltransferase</keyword>
<dbReference type="InterPro" id="IPR045378">
    <property type="entry name" value="LNT_N"/>
</dbReference>
<comment type="subcellular location">
    <subcellularLocation>
        <location evidence="1 9">Cell membrane</location>
        <topology evidence="1 9">Multi-pass membrane protein</topology>
    </subcellularLocation>
</comment>
<dbReference type="Proteomes" id="UP000268033">
    <property type="component" value="Unassembled WGS sequence"/>
</dbReference>
<comment type="function">
    <text evidence="9">Catalyzes the phospholipid dependent N-acylation of the N-terminal cysteine of apolipoprotein, the last step in lipoprotein maturation.</text>
</comment>
<sequence length="492" mass="55350">MKKIGIGQALWVWVLGAISHMAFAPYHMAFVLLITLPLWLWQLQDKSPRQGAWLGFYFGFGFFVTGVAWVHVAIATYGGMPLVVSMAIMAVLALYLALYPALVGYLLNRFFPVLTWPRYLVALPIFWMVSEWLRGWVLTGFPWLNLGVSQLDTPFGNYLPIGSEALAGFMLVLCAGALAYGRYKKPWALAALGLIGFSALLPKDWVHERGQEMSVALVQGNIPQSLKWDPSALAPTLYKYLDLSRPHMDADLVLWPEGAIPDVEEAEQDFLDQLNSIAAFRNNNLVTGIIDYRYHTQRYYNTAIVLDGHYHYGDANRYVKHHLLPIGEFVPFGDLLRPLAPFFNLPMSDFSEGPYIQPNLKLGSFRGAMAICYEVAFSEQVRANVDKDTDILMTISNDAWFGDSIGPLQHLQIAQTRARELGRPMVRATNDGVTATIDAEGHIRRELPRFVAATLTDQLPLVTGQTPYARFGLLWCWLLVPLGAIAWRFRLH</sequence>
<evidence type="ECO:0000313" key="11">
    <source>
        <dbReference type="EMBL" id="ROQ25978.1"/>
    </source>
</evidence>
<evidence type="ECO:0000256" key="5">
    <source>
        <dbReference type="ARBA" id="ARBA00022692"/>
    </source>
</evidence>